<sequence length="726" mass="77227">MPKKETFVKLRKFIFGLGCWLVASGATAISLGQSRGSVILGAPVDLAFGVQPDAGADLASSCITADVAFGDSAVAENKIRITHLVDSSAVRVQVAGSVNEPVVTVTVSAGCSGNVTRTYTFLADLPMAHVPGRVVNIDQLASAPPAVARDSGAGADRTVSSPAARRRAQAPVEPREQGEAAAAAPLKPPVARPAARIAPPRPPRVVAPKATENEARTAKAVAPPPVPERSRLVMEPLDALAEPSVALRPSADMGAVSAQSSASQRQEAAAAWKALNTPLETVQRDDERVRALEAEMAALRAKSTAERISVVELQQRLALIESQRFPAGVVYVLLALLALVSVLLAWVWTRARRDAQLAMQAWRDSVALSAKYSDAGAYDPHGLRSHPHGTWAPEESSPLGEDTYVLPSEMEPVSSSETPAPATPERAQTPAPVAAAGFLRESSPQIVNPEELFDIQQQAEFFVSVGEHEQAVEVMKRYIADHQETSPSAYQELLWLYHKLGRSDDFSRLREQFSRHFNVQVPAFSAFSHKGRTLEDYPDALAAIEAEWTSSSVVQLLEKFLFRRDGSAVVAPFDLAAFDDLLLLLAIAQTTPASARGASPPRLRTTPLGSQLDRVASVPAAGQSPVPAVGLPMDSLAASLESDFGQHAPSAGLPRNTTLSPSAGLDAPNPALDVDLSDPPHLTLSDLPPVPVTAAPRPDQPVGFGTANDLMELRLEREQRKTDPKA</sequence>
<proteinExistence type="predicted"/>
<reference evidence="4" key="1">
    <citation type="submission" date="2016-10" db="EMBL/GenBank/DDBJ databases">
        <authorList>
            <person name="Varghese N."/>
            <person name="Submissions S."/>
        </authorList>
    </citation>
    <scope>NUCLEOTIDE SEQUENCE [LARGE SCALE GENOMIC DNA]</scope>
    <source>
        <strain evidence="4">DSM 25157</strain>
    </source>
</reference>
<dbReference type="EMBL" id="FNQJ01000001">
    <property type="protein sequence ID" value="SDZ76713.1"/>
    <property type="molecule type" value="Genomic_DNA"/>
</dbReference>
<feature type="region of interest" description="Disordered" evidence="1">
    <location>
        <begin position="409"/>
        <end position="429"/>
    </location>
</feature>
<evidence type="ECO:0000256" key="1">
    <source>
        <dbReference type="SAM" id="MobiDB-lite"/>
    </source>
</evidence>
<keyword evidence="4" id="KW-1185">Reference proteome</keyword>
<feature type="region of interest" description="Disordered" evidence="1">
    <location>
        <begin position="385"/>
        <end position="404"/>
    </location>
</feature>
<evidence type="ECO:0008006" key="5">
    <source>
        <dbReference type="Google" id="ProtNLM"/>
    </source>
</evidence>
<keyword evidence="2" id="KW-1133">Transmembrane helix</keyword>
<dbReference type="STRING" id="592050.SAMN05421875_101303"/>
<evidence type="ECO:0000313" key="4">
    <source>
        <dbReference type="Proteomes" id="UP000199002"/>
    </source>
</evidence>
<protein>
    <recommendedName>
        <fullName evidence="5">Tfp pilus assembly protein FimV</fullName>
    </recommendedName>
</protein>
<gene>
    <name evidence="3" type="ORF">SAMN05421875_101303</name>
</gene>
<evidence type="ECO:0000313" key="3">
    <source>
        <dbReference type="EMBL" id="SDZ76713.1"/>
    </source>
</evidence>
<feature type="region of interest" description="Disordered" evidence="1">
    <location>
        <begin position="645"/>
        <end position="669"/>
    </location>
</feature>
<keyword evidence="2" id="KW-0812">Transmembrane</keyword>
<evidence type="ECO:0000256" key="2">
    <source>
        <dbReference type="SAM" id="Phobius"/>
    </source>
</evidence>
<organism evidence="3 4">
    <name type="scientific">Acidovorax soli</name>
    <dbReference type="NCBI Taxonomy" id="592050"/>
    <lineage>
        <taxon>Bacteria</taxon>
        <taxon>Pseudomonadati</taxon>
        <taxon>Pseudomonadota</taxon>
        <taxon>Betaproteobacteria</taxon>
        <taxon>Burkholderiales</taxon>
        <taxon>Comamonadaceae</taxon>
        <taxon>Acidovorax</taxon>
    </lineage>
</organism>
<accession>A0A1H3VPH1</accession>
<dbReference type="AlphaFoldDB" id="A0A1H3VPH1"/>
<keyword evidence="2" id="KW-0472">Membrane</keyword>
<name>A0A1H3VPH1_9BURK</name>
<feature type="transmembrane region" description="Helical" evidence="2">
    <location>
        <begin position="329"/>
        <end position="349"/>
    </location>
</feature>
<dbReference type="Proteomes" id="UP000199002">
    <property type="component" value="Unassembled WGS sequence"/>
</dbReference>
<feature type="region of interest" description="Disordered" evidence="1">
    <location>
        <begin position="685"/>
        <end position="705"/>
    </location>
</feature>
<feature type="region of interest" description="Disordered" evidence="1">
    <location>
        <begin position="145"/>
        <end position="225"/>
    </location>
</feature>